<reference evidence="1 2" key="1">
    <citation type="submission" date="2020-06" db="EMBL/GenBank/DDBJ databases">
        <title>Actinomadura xiongansis sp. nov., isolated from soil of Baiyangdian.</title>
        <authorList>
            <person name="Zhang X."/>
        </authorList>
    </citation>
    <scope>NUCLEOTIDE SEQUENCE [LARGE SCALE GENOMIC DNA]</scope>
    <source>
        <strain evidence="1 2">HBUM206468</strain>
    </source>
</reference>
<accession>A0ABR7LPF2</accession>
<dbReference type="Pfam" id="PF11209">
    <property type="entry name" value="LmeA"/>
    <property type="match status" value="1"/>
</dbReference>
<keyword evidence="2" id="KW-1185">Reference proteome</keyword>
<evidence type="ECO:0000313" key="2">
    <source>
        <dbReference type="Proteomes" id="UP000805614"/>
    </source>
</evidence>
<name>A0ABR7LPF2_9ACTN</name>
<dbReference type="Proteomes" id="UP000805614">
    <property type="component" value="Unassembled WGS sequence"/>
</dbReference>
<comment type="caution">
    <text evidence="1">The sequence shown here is derived from an EMBL/GenBank/DDBJ whole genome shotgun (WGS) entry which is preliminary data.</text>
</comment>
<dbReference type="InterPro" id="IPR021373">
    <property type="entry name" value="DUF2993"/>
</dbReference>
<evidence type="ECO:0000313" key="1">
    <source>
        <dbReference type="EMBL" id="MBC6466362.1"/>
    </source>
</evidence>
<gene>
    <name evidence="1" type="ORF">HKK74_12730</name>
</gene>
<sequence length="233" mass="24858">MRKVLVVILLLLIGGVIVADRLGVRMAEDEIAKQVATQYRLDARPKVDIHGFPFLTQAIGGEYDRIDVTLGNWTEQNVTVNDASLRLTGVQAPLADVVNGNSSQIAVRNATASALVPYSVVQKYAPRDVRDISASGSNLQARVAGSFLGVRVSGDLVASIKATPQGIAVTPQSVSSGSARIPLATLRERYTFVIPSRNLLPMGARLSDIEVTPQGLRVAATVDDVKLENLSKS</sequence>
<proteinExistence type="predicted"/>
<dbReference type="EMBL" id="JABVEC010000008">
    <property type="protein sequence ID" value="MBC6466362.1"/>
    <property type="molecule type" value="Genomic_DNA"/>
</dbReference>
<organism evidence="1 2">
    <name type="scientific">Actinomadura alba</name>
    <dbReference type="NCBI Taxonomy" id="406431"/>
    <lineage>
        <taxon>Bacteria</taxon>
        <taxon>Bacillati</taxon>
        <taxon>Actinomycetota</taxon>
        <taxon>Actinomycetes</taxon>
        <taxon>Streptosporangiales</taxon>
        <taxon>Thermomonosporaceae</taxon>
        <taxon>Actinomadura</taxon>
    </lineage>
</organism>
<protein>
    <submittedName>
        <fullName evidence="1">DUF2993 domain-containing protein</fullName>
    </submittedName>
</protein>
<dbReference type="RefSeq" id="WP_187243385.1">
    <property type="nucleotide sequence ID" value="NZ_BAAAOK010000009.1"/>
</dbReference>